<dbReference type="Proteomes" id="UP000015102">
    <property type="component" value="Unassembled WGS sequence"/>
</dbReference>
<organism evidence="2 3">
    <name type="scientific">Megaselia scalaris</name>
    <name type="common">Humpbacked fly</name>
    <name type="synonym">Phora scalaris</name>
    <dbReference type="NCBI Taxonomy" id="36166"/>
    <lineage>
        <taxon>Eukaryota</taxon>
        <taxon>Metazoa</taxon>
        <taxon>Ecdysozoa</taxon>
        <taxon>Arthropoda</taxon>
        <taxon>Hexapoda</taxon>
        <taxon>Insecta</taxon>
        <taxon>Pterygota</taxon>
        <taxon>Neoptera</taxon>
        <taxon>Endopterygota</taxon>
        <taxon>Diptera</taxon>
        <taxon>Brachycera</taxon>
        <taxon>Muscomorpha</taxon>
        <taxon>Platypezoidea</taxon>
        <taxon>Phoridae</taxon>
        <taxon>Megaseliini</taxon>
        <taxon>Megaselia</taxon>
    </lineage>
</organism>
<sequence length="114" mass="13282">MNKIFVIFVLMAGVLALPEYGPIDIYEIVPQDLGTPPCILSGEECTEQDFEEADKVRKEVIEEEVDSYARREVKVPKCMETKSCIPREIEAYNRKLEARKEKIFDYLRSEDIYN</sequence>
<feature type="chain" id="PRO_5004588495" evidence="1">
    <location>
        <begin position="17"/>
        <end position="114"/>
    </location>
</feature>
<reference evidence="3" key="1">
    <citation type="submission" date="2013-02" db="EMBL/GenBank/DDBJ databases">
        <authorList>
            <person name="Hughes D."/>
        </authorList>
    </citation>
    <scope>NUCLEOTIDE SEQUENCE</scope>
    <source>
        <strain>Durham</strain>
        <strain evidence="3">NC isolate 2 -- Noor lab</strain>
    </source>
</reference>
<dbReference type="AlphaFoldDB" id="T1GRT6"/>
<keyword evidence="3" id="KW-1185">Reference proteome</keyword>
<keyword evidence="1" id="KW-0732">Signal</keyword>
<name>T1GRT6_MEGSC</name>
<dbReference type="HOGENOM" id="CLU_2161225_0_0_1"/>
<evidence type="ECO:0000313" key="2">
    <source>
        <dbReference type="EnsemblMetazoa" id="MESCA006377-PA"/>
    </source>
</evidence>
<evidence type="ECO:0000256" key="1">
    <source>
        <dbReference type="SAM" id="SignalP"/>
    </source>
</evidence>
<reference evidence="2" key="2">
    <citation type="submission" date="2015-06" db="UniProtKB">
        <authorList>
            <consortium name="EnsemblMetazoa"/>
        </authorList>
    </citation>
    <scope>IDENTIFICATION</scope>
</reference>
<dbReference type="EMBL" id="CAQQ02389431">
    <property type="status" value="NOT_ANNOTATED_CDS"/>
    <property type="molecule type" value="Genomic_DNA"/>
</dbReference>
<protein>
    <submittedName>
        <fullName evidence="2">Uncharacterized protein</fullName>
    </submittedName>
</protein>
<feature type="signal peptide" evidence="1">
    <location>
        <begin position="1"/>
        <end position="16"/>
    </location>
</feature>
<dbReference type="EnsemblMetazoa" id="MESCA006377-RA">
    <property type="protein sequence ID" value="MESCA006377-PA"/>
    <property type="gene ID" value="MESCA006377"/>
</dbReference>
<proteinExistence type="predicted"/>
<accession>T1GRT6</accession>
<evidence type="ECO:0000313" key="3">
    <source>
        <dbReference type="Proteomes" id="UP000015102"/>
    </source>
</evidence>